<accession>A0A5C6X5E0</accession>
<dbReference type="GO" id="GO:0042910">
    <property type="term" value="F:xenobiotic transmembrane transporter activity"/>
    <property type="evidence" value="ECO:0007669"/>
    <property type="project" value="TreeGrafter"/>
</dbReference>
<feature type="transmembrane region" description="Helical" evidence="2">
    <location>
        <begin position="889"/>
        <end position="909"/>
    </location>
</feature>
<dbReference type="InterPro" id="IPR027463">
    <property type="entry name" value="AcrB_DN_DC_subdom"/>
</dbReference>
<evidence type="ECO:0000313" key="3">
    <source>
        <dbReference type="EMBL" id="TXD37119.1"/>
    </source>
</evidence>
<comment type="caution">
    <text evidence="3">The sequence shown here is derived from an EMBL/GenBank/DDBJ whole genome shotgun (WGS) entry which is preliminary data.</text>
</comment>
<dbReference type="SUPFAM" id="SSF82866">
    <property type="entry name" value="Multidrug efflux transporter AcrB transmembrane domain"/>
    <property type="match status" value="2"/>
</dbReference>
<dbReference type="SUPFAM" id="SSF82714">
    <property type="entry name" value="Multidrug efflux transporter AcrB TolC docking domain, DN and DC subdomains"/>
    <property type="match status" value="2"/>
</dbReference>
<reference evidence="3 4" key="1">
    <citation type="submission" date="2019-08" db="EMBL/GenBank/DDBJ databases">
        <title>Bradymonadales sp. TMQ4.</title>
        <authorList>
            <person name="Liang Q."/>
        </authorList>
    </citation>
    <scope>NUCLEOTIDE SEQUENCE [LARGE SCALE GENOMIC DNA]</scope>
    <source>
        <strain evidence="3 4">TMQ4</strain>
    </source>
</reference>
<evidence type="ECO:0008006" key="5">
    <source>
        <dbReference type="Google" id="ProtNLM"/>
    </source>
</evidence>
<dbReference type="SUPFAM" id="SSF56954">
    <property type="entry name" value="Outer membrane efflux proteins (OEP)"/>
    <property type="match status" value="1"/>
</dbReference>
<keyword evidence="2" id="KW-1133">Transmembrane helix</keyword>
<protein>
    <recommendedName>
        <fullName evidence="5">Acriflavin resistance protein</fullName>
    </recommendedName>
</protein>
<dbReference type="SUPFAM" id="SSF82693">
    <property type="entry name" value="Multidrug efflux transporter AcrB pore domain, PN1, PN2, PC1 and PC2 subdomains"/>
    <property type="match status" value="3"/>
</dbReference>
<dbReference type="PANTHER" id="PTHR32063">
    <property type="match status" value="1"/>
</dbReference>
<keyword evidence="2" id="KW-0812">Transmembrane</keyword>
<evidence type="ECO:0000313" key="4">
    <source>
        <dbReference type="Proteomes" id="UP000321412"/>
    </source>
</evidence>
<feature type="transmembrane region" description="Helical" evidence="2">
    <location>
        <begin position="524"/>
        <end position="543"/>
    </location>
</feature>
<dbReference type="Gene3D" id="3.30.70.1430">
    <property type="entry name" value="Multidrug efflux transporter AcrB pore domain"/>
    <property type="match status" value="2"/>
</dbReference>
<organism evidence="3 4">
    <name type="scientific">Lujinxingia vulgaris</name>
    <dbReference type="NCBI Taxonomy" id="2600176"/>
    <lineage>
        <taxon>Bacteria</taxon>
        <taxon>Deltaproteobacteria</taxon>
        <taxon>Bradymonadales</taxon>
        <taxon>Lujinxingiaceae</taxon>
        <taxon>Lujinxingia</taxon>
    </lineage>
</organism>
<comment type="similarity">
    <text evidence="1">Belongs to the outer membrane factor (OMF) (TC 1.B.17) family.</text>
</comment>
<feature type="transmembrane region" description="Helical" evidence="2">
    <location>
        <begin position="330"/>
        <end position="349"/>
    </location>
</feature>
<feature type="transmembrane region" description="Helical" evidence="2">
    <location>
        <begin position="1045"/>
        <end position="1063"/>
    </location>
</feature>
<feature type="transmembrane region" description="Helical" evidence="2">
    <location>
        <begin position="992"/>
        <end position="1018"/>
    </location>
</feature>
<feature type="transmembrane region" description="Helical" evidence="2">
    <location>
        <begin position="382"/>
        <end position="407"/>
    </location>
</feature>
<feature type="transmembrane region" description="Helical" evidence="2">
    <location>
        <begin position="428"/>
        <end position="448"/>
    </location>
</feature>
<gene>
    <name evidence="3" type="ORF">FRC98_10310</name>
</gene>
<evidence type="ECO:0000256" key="1">
    <source>
        <dbReference type="ARBA" id="ARBA00007613"/>
    </source>
</evidence>
<keyword evidence="2" id="KW-0472">Membrane</keyword>
<dbReference type="GO" id="GO:0015562">
    <property type="term" value="F:efflux transmembrane transporter activity"/>
    <property type="evidence" value="ECO:0007669"/>
    <property type="project" value="InterPro"/>
</dbReference>
<dbReference type="Gene3D" id="1.20.1600.10">
    <property type="entry name" value="Outer membrane efflux proteins (OEP)"/>
    <property type="match status" value="1"/>
</dbReference>
<dbReference type="Gene3D" id="1.20.1640.10">
    <property type="entry name" value="Multidrug efflux transporter AcrB transmembrane domain"/>
    <property type="match status" value="2"/>
</dbReference>
<feature type="transmembrane region" description="Helical" evidence="2">
    <location>
        <begin position="12"/>
        <end position="32"/>
    </location>
</feature>
<dbReference type="Pfam" id="PF00873">
    <property type="entry name" value="ACR_tran"/>
    <property type="match status" value="1"/>
</dbReference>
<feature type="transmembrane region" description="Helical" evidence="2">
    <location>
        <begin position="460"/>
        <end position="485"/>
    </location>
</feature>
<evidence type="ECO:0000256" key="2">
    <source>
        <dbReference type="SAM" id="Phobius"/>
    </source>
</evidence>
<name>A0A5C6X5E0_9DELT</name>
<dbReference type="EMBL" id="VOSM01000004">
    <property type="protein sequence ID" value="TXD37119.1"/>
    <property type="molecule type" value="Genomic_DNA"/>
</dbReference>
<dbReference type="RefSeq" id="WP_146981330.1">
    <property type="nucleotide sequence ID" value="NZ_VOSM01000004.1"/>
</dbReference>
<dbReference type="Gene3D" id="3.30.2090.10">
    <property type="entry name" value="Multidrug efflux transporter AcrB TolC docking domain, DN and DC subdomains"/>
    <property type="match status" value="2"/>
</dbReference>
<feature type="transmembrane region" description="Helical" evidence="2">
    <location>
        <begin position="964"/>
        <end position="986"/>
    </location>
</feature>
<dbReference type="InterPro" id="IPR003423">
    <property type="entry name" value="OMP_efflux"/>
</dbReference>
<keyword evidence="4" id="KW-1185">Reference proteome</keyword>
<sequence>MSLTELTVNNKHTVWALAIAAAIFGILAYVSLPMQLFPDTAPPVVTTITAWPGASAEDVAENVSRPLEEEFSGMEGALRVKSSSQDNLSLVSVEFAYDRDLDIAAVDTQNAVARIRERLPAQIQEPQVLKIDTSDRPVITLGLAGDDLVDVRRKAEDVFTPRLQRIEGVAAVDIFGGAQDAVIVELDPAKLEVYRIPFFRVVQTIESHDAAMPAGSLRTERTRTSFRVEARASSLEELAQIPFLTPDGSRVRLGDLGDVRRGALDDDARYAVDGQRAVAVQVYKTTDANTVEVVQRVEEVLKTWSALYPEIDFRVGEENASFTEQSTSNLLSNVWQALLLASIIIFLFIGRVRASFVAVISMPLSYGITFALMHAAGVEFNMVTLSAIILAVGMVVDASVVVLENIARRRDEDGLSAREAAIEGTDEVRLAVLAGVASTVIVLVPLIFLTGFVGKTFGPLALTLLFAFVSSVTVALVLVPVLTLYTGGRSRLDEIGTKIVSPFGWLMDRLQRAYLFALRGALRLRWLAMLIALASMIAGVLLIKNQGMDVLPKMDGGSFFVSLETPSGSSLGETEAVVREVEAILAAESEVVKVQSQIGFEQGMKSFSATGAQGPTQGFITVALSPRTERGEDIWSIERRVRENLQKVPGIRTATVRELGNTAKSTTAAPVVVRISGDDPLVLDRLGSEVIERIAAVPGVVQPVRNWRIDQKRVEVDVDTLRAGQIGLTPLDVARQMLAGSDGVNAGDYKGDRGQSPPIRVRYDRERLEQPEDLLDVPVFTPQSSEPTPLRSVASLRETSGQALVTRENFLPTLEITAFTEGRALSFITAEVEAALQNFEVPRGYEVLAAGESDDLGEARSKLGGAFAVSLLAVYLLLVAQLRSFIHPLTIMGAIPLSLSGVGIALWLADKPVSMPVMIGLILLVGTVVNNAILLIDFIRQARERGTERNIAIESAVAARFRPIMMTSMSTIVGMIPLASAWALGAERFSPLAVAVIGGLSAATLLTLIIIPVIYDLFEDFGDRLRSLVSRAANATSAKSASPTLVVLLATAGALLTLGALPAEASAEAPLRLDVAEAVEMAREHSFTLQARRDETDAARARSHQARGRFLPRVDVQTRAAKLSDVEPGTLMLPSAQPGAPSNGVQFGEAINETFTFRAQITQPIFAGGALVDGREAADLGIELARSRERQDLADLRLQVEQLYFSLYQARELLKVAEASVALLEDHRERIERLYDAGRATRLDVSRVEARLADARVSIEEARGATRTARLSLQTLLGVSPDTDLILTEAPLPEEPELQESATLARAALRHRPELQVARQGAEVQQKRAEALRGALWPQLFLQAGYTLASPHERYFPPRNEFNDSWDISLNLSWTAWDWGSTYYAMKEAEHLAAARRRNVEHLEDFTRHEVERRRTELETARHRVRATQLSVTAAHQALQDALALFHAGRLASTEVLELEVELTRARALQVQAQVQARQTDAELRRLTSTP</sequence>
<dbReference type="Pfam" id="PF02321">
    <property type="entry name" value="OEP"/>
    <property type="match status" value="2"/>
</dbReference>
<dbReference type="InterPro" id="IPR001036">
    <property type="entry name" value="Acrflvin-R"/>
</dbReference>
<dbReference type="Gene3D" id="3.30.70.1320">
    <property type="entry name" value="Multidrug efflux transporter AcrB pore domain like"/>
    <property type="match status" value="1"/>
</dbReference>
<proteinExistence type="inferred from homology"/>
<dbReference type="OrthoDB" id="9807612at2"/>
<dbReference type="PRINTS" id="PR00702">
    <property type="entry name" value="ACRIFLAVINRP"/>
</dbReference>
<dbReference type="GO" id="GO:0005886">
    <property type="term" value="C:plasma membrane"/>
    <property type="evidence" value="ECO:0007669"/>
    <property type="project" value="TreeGrafter"/>
</dbReference>
<dbReference type="PANTHER" id="PTHR32063:SF0">
    <property type="entry name" value="SWARMING MOTILITY PROTEIN SWRC"/>
    <property type="match status" value="1"/>
</dbReference>
<dbReference type="Gene3D" id="3.30.70.1440">
    <property type="entry name" value="Multidrug efflux transporter AcrB pore domain"/>
    <property type="match status" value="1"/>
</dbReference>
<dbReference type="Proteomes" id="UP000321412">
    <property type="component" value="Unassembled WGS sequence"/>
</dbReference>
<feature type="transmembrane region" description="Helical" evidence="2">
    <location>
        <begin position="356"/>
        <end position="376"/>
    </location>
</feature>
<feature type="transmembrane region" description="Helical" evidence="2">
    <location>
        <begin position="915"/>
        <end position="939"/>
    </location>
</feature>
<feature type="transmembrane region" description="Helical" evidence="2">
    <location>
        <begin position="863"/>
        <end position="882"/>
    </location>
</feature>